<name>A0A239HBQ0_9BURK</name>
<evidence type="ECO:0008006" key="3">
    <source>
        <dbReference type="Google" id="ProtNLM"/>
    </source>
</evidence>
<accession>A0A239HBQ0</accession>
<dbReference type="Proteomes" id="UP000198284">
    <property type="component" value="Unassembled WGS sequence"/>
</dbReference>
<organism evidence="1 2">
    <name type="scientific">Noviherbaspirillum humi</name>
    <dbReference type="NCBI Taxonomy" id="1688639"/>
    <lineage>
        <taxon>Bacteria</taxon>
        <taxon>Pseudomonadati</taxon>
        <taxon>Pseudomonadota</taxon>
        <taxon>Betaproteobacteria</taxon>
        <taxon>Burkholderiales</taxon>
        <taxon>Oxalobacteraceae</taxon>
        <taxon>Noviherbaspirillum</taxon>
    </lineage>
</organism>
<evidence type="ECO:0000313" key="1">
    <source>
        <dbReference type="EMBL" id="SNS78448.1"/>
    </source>
</evidence>
<proteinExistence type="predicted"/>
<protein>
    <recommendedName>
        <fullName evidence="3">DUF4936 domain-containing protein</fullName>
    </recommendedName>
</protein>
<gene>
    <name evidence="1" type="ORF">SAMN06265795_106167</name>
</gene>
<reference evidence="1 2" key="1">
    <citation type="submission" date="2017-06" db="EMBL/GenBank/DDBJ databases">
        <authorList>
            <person name="Kim H.J."/>
            <person name="Triplett B.A."/>
        </authorList>
    </citation>
    <scope>NUCLEOTIDE SEQUENCE [LARGE SCALE GENOMIC DNA]</scope>
    <source>
        <strain evidence="1 2">U15</strain>
    </source>
</reference>
<sequence>MATIERGAAGIDLYVYYRVKADDAQALRDAARGMQAALQREHGVACSLKRRPEAKDGMHTWMEVYLSVPAGFDAILEEAAADDALRRLIAGPRHTETFLEIA</sequence>
<dbReference type="RefSeq" id="WP_245844927.1">
    <property type="nucleotide sequence ID" value="NZ_FZOT01000006.1"/>
</dbReference>
<dbReference type="Pfam" id="PF16290">
    <property type="entry name" value="DUF4936"/>
    <property type="match status" value="1"/>
</dbReference>
<evidence type="ECO:0000313" key="2">
    <source>
        <dbReference type="Proteomes" id="UP000198284"/>
    </source>
</evidence>
<dbReference type="EMBL" id="FZOT01000006">
    <property type="protein sequence ID" value="SNS78448.1"/>
    <property type="molecule type" value="Genomic_DNA"/>
</dbReference>
<dbReference type="InterPro" id="IPR032556">
    <property type="entry name" value="DUF4936"/>
</dbReference>
<dbReference type="AlphaFoldDB" id="A0A239HBQ0"/>
<keyword evidence="2" id="KW-1185">Reference proteome</keyword>